<dbReference type="Gene3D" id="1.10.10.60">
    <property type="entry name" value="Homeodomain-like"/>
    <property type="match status" value="2"/>
</dbReference>
<feature type="DNA-binding region" description="H-T-H motif" evidence="2">
    <location>
        <begin position="231"/>
        <end position="250"/>
    </location>
</feature>
<dbReference type="AlphaFoldDB" id="A0A1H5HAN8"/>
<evidence type="ECO:0000256" key="1">
    <source>
        <dbReference type="ARBA" id="ARBA00023125"/>
    </source>
</evidence>
<dbReference type="Gene3D" id="1.10.357.10">
    <property type="entry name" value="Tetracycline Repressor, domain 2"/>
    <property type="match status" value="2"/>
</dbReference>
<dbReference type="PANTHER" id="PTHR30055">
    <property type="entry name" value="HTH-TYPE TRANSCRIPTIONAL REGULATOR RUTR"/>
    <property type="match status" value="1"/>
</dbReference>
<dbReference type="EMBL" id="FNTL01000004">
    <property type="protein sequence ID" value="SEE24338.1"/>
    <property type="molecule type" value="Genomic_DNA"/>
</dbReference>
<dbReference type="PRINTS" id="PR00455">
    <property type="entry name" value="HTHTETR"/>
</dbReference>
<dbReference type="Proteomes" id="UP000183407">
    <property type="component" value="Unassembled WGS sequence"/>
</dbReference>
<dbReference type="InterPro" id="IPR009057">
    <property type="entry name" value="Homeodomain-like_sf"/>
</dbReference>
<dbReference type="PANTHER" id="PTHR30055:SF237">
    <property type="entry name" value="TRANSCRIPTIONAL REPRESSOR MCE3R"/>
    <property type="match status" value="1"/>
</dbReference>
<dbReference type="SUPFAM" id="SSF46689">
    <property type="entry name" value="Homeodomain-like"/>
    <property type="match status" value="2"/>
</dbReference>
<sequence>MATGTRPRNRKALIRVAAAELFRDRGYHNVSMADVAEAVGMTAPALYRHYHNKQDLLADTVHSVVDSIEEVLAGADGLDDLLRRMATLTVQQRGLAAIWLRESRNLDDEQRAAVAQRSFTLMETFRSHLRTERPDLPESDCVLLSVAIIGVFAMPTTARQPLSRSRPEHLLYRAAWASARCELGSSGPVALLPDLGPDDSHAVAGVRMPRRDLLLNAAIRLFDERGFQSVGLGDIADAAGIVRSGAYRYFDNKTELLVAATTTAADRMWHSATAALAMAEEPHEALERIVGGHVEFALENPHLLGIMAYDQGELPDLERRRFDRLVSDYDDVWPQALVQALPDTDTAEGVRKIHMARVMIFFSVRWGPQPRRVDLGERLAEIAMAILQA</sequence>
<evidence type="ECO:0000259" key="3">
    <source>
        <dbReference type="PROSITE" id="PS50977"/>
    </source>
</evidence>
<organism evidence="4 5">
    <name type="scientific">Rhodococcus jostii</name>
    <dbReference type="NCBI Taxonomy" id="132919"/>
    <lineage>
        <taxon>Bacteria</taxon>
        <taxon>Bacillati</taxon>
        <taxon>Actinomycetota</taxon>
        <taxon>Actinomycetes</taxon>
        <taxon>Mycobacteriales</taxon>
        <taxon>Nocardiaceae</taxon>
        <taxon>Rhodococcus</taxon>
    </lineage>
</organism>
<evidence type="ECO:0000313" key="5">
    <source>
        <dbReference type="Proteomes" id="UP000183407"/>
    </source>
</evidence>
<dbReference type="PROSITE" id="PS50977">
    <property type="entry name" value="HTH_TETR_2"/>
    <property type="match status" value="2"/>
</dbReference>
<dbReference type="Pfam" id="PF00440">
    <property type="entry name" value="TetR_N"/>
    <property type="match status" value="2"/>
</dbReference>
<dbReference type="InterPro" id="IPR050109">
    <property type="entry name" value="HTH-type_TetR-like_transc_reg"/>
</dbReference>
<reference evidence="5" key="1">
    <citation type="submission" date="2016-10" db="EMBL/GenBank/DDBJ databases">
        <authorList>
            <person name="Varghese N."/>
        </authorList>
    </citation>
    <scope>NUCLEOTIDE SEQUENCE [LARGE SCALE GENOMIC DNA]</scope>
    <source>
        <strain evidence="5">DSM 44719</strain>
    </source>
</reference>
<accession>A0A1H5HAN8</accession>
<feature type="DNA-binding region" description="H-T-H motif" evidence="2">
    <location>
        <begin position="31"/>
        <end position="50"/>
    </location>
</feature>
<protein>
    <submittedName>
        <fullName evidence="4">DNA-binding transcriptional regulator, AcrR family</fullName>
    </submittedName>
</protein>
<name>A0A1H5HAN8_RHOJO</name>
<dbReference type="OrthoDB" id="4456617at2"/>
<dbReference type="InterPro" id="IPR001647">
    <property type="entry name" value="HTH_TetR"/>
</dbReference>
<gene>
    <name evidence="4" type="ORF">SAMN04490220_7112</name>
</gene>
<evidence type="ECO:0000313" key="4">
    <source>
        <dbReference type="EMBL" id="SEE24338.1"/>
    </source>
</evidence>
<feature type="domain" description="HTH tetR-type" evidence="3">
    <location>
        <begin position="8"/>
        <end position="68"/>
    </location>
</feature>
<dbReference type="GO" id="GO:0000976">
    <property type="term" value="F:transcription cis-regulatory region binding"/>
    <property type="evidence" value="ECO:0007669"/>
    <property type="project" value="TreeGrafter"/>
</dbReference>
<keyword evidence="1 2" id="KW-0238">DNA-binding</keyword>
<proteinExistence type="predicted"/>
<dbReference type="RefSeq" id="WP_073359353.1">
    <property type="nucleotide sequence ID" value="NZ_FNTL01000004.1"/>
</dbReference>
<dbReference type="GO" id="GO:0003700">
    <property type="term" value="F:DNA-binding transcription factor activity"/>
    <property type="evidence" value="ECO:0007669"/>
    <property type="project" value="TreeGrafter"/>
</dbReference>
<feature type="domain" description="HTH tetR-type" evidence="3">
    <location>
        <begin position="208"/>
        <end position="268"/>
    </location>
</feature>
<evidence type="ECO:0000256" key="2">
    <source>
        <dbReference type="PROSITE-ProRule" id="PRU00335"/>
    </source>
</evidence>